<dbReference type="Proteomes" id="UP000828390">
    <property type="component" value="Unassembled WGS sequence"/>
</dbReference>
<evidence type="ECO:0000313" key="2">
    <source>
        <dbReference type="Proteomes" id="UP000828390"/>
    </source>
</evidence>
<name>A0A9D4RYM6_DREPO</name>
<sequence>MYIDESSRGRLMYTDKSSGGLPHVTRQVKWRFASCNQTSQVEVCLMYTDKSSRGLPHEHRQVKLRFASCTQTSQVEVCLVYTDKSS</sequence>
<keyword evidence="2" id="KW-1185">Reference proteome</keyword>
<comment type="caution">
    <text evidence="1">The sequence shown here is derived from an EMBL/GenBank/DDBJ whole genome shotgun (WGS) entry which is preliminary data.</text>
</comment>
<reference evidence="1" key="2">
    <citation type="submission" date="2020-11" db="EMBL/GenBank/DDBJ databases">
        <authorList>
            <person name="McCartney M.A."/>
            <person name="Auch B."/>
            <person name="Kono T."/>
            <person name="Mallez S."/>
            <person name="Becker A."/>
            <person name="Gohl D.M."/>
            <person name="Silverstein K.A.T."/>
            <person name="Koren S."/>
            <person name="Bechman K.B."/>
            <person name="Herman A."/>
            <person name="Abrahante J.E."/>
            <person name="Garbe J."/>
        </authorList>
    </citation>
    <scope>NUCLEOTIDE SEQUENCE</scope>
    <source>
        <strain evidence="1">Duluth1</strain>
        <tissue evidence="1">Whole animal</tissue>
    </source>
</reference>
<proteinExistence type="predicted"/>
<organism evidence="1 2">
    <name type="scientific">Dreissena polymorpha</name>
    <name type="common">Zebra mussel</name>
    <name type="synonym">Mytilus polymorpha</name>
    <dbReference type="NCBI Taxonomy" id="45954"/>
    <lineage>
        <taxon>Eukaryota</taxon>
        <taxon>Metazoa</taxon>
        <taxon>Spiralia</taxon>
        <taxon>Lophotrochozoa</taxon>
        <taxon>Mollusca</taxon>
        <taxon>Bivalvia</taxon>
        <taxon>Autobranchia</taxon>
        <taxon>Heteroconchia</taxon>
        <taxon>Euheterodonta</taxon>
        <taxon>Imparidentia</taxon>
        <taxon>Neoheterodontei</taxon>
        <taxon>Myida</taxon>
        <taxon>Dreissenoidea</taxon>
        <taxon>Dreissenidae</taxon>
        <taxon>Dreissena</taxon>
    </lineage>
</organism>
<protein>
    <submittedName>
        <fullName evidence="1">Uncharacterized protein</fullName>
    </submittedName>
</protein>
<dbReference type="AlphaFoldDB" id="A0A9D4RYM6"/>
<accession>A0A9D4RYM6</accession>
<reference evidence="1" key="1">
    <citation type="journal article" date="2019" name="bioRxiv">
        <title>The Genome of the Zebra Mussel, Dreissena polymorpha: A Resource for Invasive Species Research.</title>
        <authorList>
            <person name="McCartney M.A."/>
            <person name="Auch B."/>
            <person name="Kono T."/>
            <person name="Mallez S."/>
            <person name="Zhang Y."/>
            <person name="Obille A."/>
            <person name="Becker A."/>
            <person name="Abrahante J.E."/>
            <person name="Garbe J."/>
            <person name="Badalamenti J.P."/>
            <person name="Herman A."/>
            <person name="Mangelson H."/>
            <person name="Liachko I."/>
            <person name="Sullivan S."/>
            <person name="Sone E.D."/>
            <person name="Koren S."/>
            <person name="Silverstein K.A.T."/>
            <person name="Beckman K.B."/>
            <person name="Gohl D.M."/>
        </authorList>
    </citation>
    <scope>NUCLEOTIDE SEQUENCE</scope>
    <source>
        <strain evidence="1">Duluth1</strain>
        <tissue evidence="1">Whole animal</tissue>
    </source>
</reference>
<gene>
    <name evidence="1" type="ORF">DPMN_007337</name>
</gene>
<dbReference type="EMBL" id="JAIWYP010000001">
    <property type="protein sequence ID" value="KAH3883382.1"/>
    <property type="molecule type" value="Genomic_DNA"/>
</dbReference>
<evidence type="ECO:0000313" key="1">
    <source>
        <dbReference type="EMBL" id="KAH3883382.1"/>
    </source>
</evidence>